<feature type="domain" description="Glycosyl transferase family 1" evidence="3">
    <location>
        <begin position="193"/>
        <end position="358"/>
    </location>
</feature>
<dbReference type="GO" id="GO:0016757">
    <property type="term" value="F:glycosyltransferase activity"/>
    <property type="evidence" value="ECO:0007669"/>
    <property type="project" value="UniProtKB-KW"/>
</dbReference>
<dbReference type="PANTHER" id="PTHR12526">
    <property type="entry name" value="GLYCOSYLTRANSFERASE"/>
    <property type="match status" value="1"/>
</dbReference>
<dbReference type="SUPFAM" id="SSF53756">
    <property type="entry name" value="UDP-Glycosyltransferase/glycogen phosphorylase"/>
    <property type="match status" value="1"/>
</dbReference>
<keyword evidence="2 5" id="KW-0808">Transferase</keyword>
<proteinExistence type="predicted"/>
<dbReference type="CDD" id="cd03801">
    <property type="entry name" value="GT4_PimA-like"/>
    <property type="match status" value="1"/>
</dbReference>
<evidence type="ECO:0000313" key="5">
    <source>
        <dbReference type="EMBL" id="PXW99123.1"/>
    </source>
</evidence>
<sequence>MARPLNVLVVEQGRGVWGAQRYLLRLAPLLRERGVELTLAGPRSLELHQLWLNSGFRAVHLNVPIDRSIRGSAGPSVSGIAREGYDGLTVARRIAALARSGGYDALWANGHWTHFDTSVAGRMSRKPVVLHLHEEALPGLGTWLRTGAVRLASRAVAVSHAVAAGLPQSTSERVHVIPNGVDAQAMSPGDQDTTRLRAELRIPDGGLMVLAATRIDPTKRIEDLIECQRSLNDPRVHLIIAGATSGFPDYERRVREDASRLRNAVTFCGNRDDMTALFRASDVVVHAGTVEGMPLTLIEAQACAKPVIAYDVAGVAEAVRDGLTGILVPPTDVTGLTGALRGLVADATRRAEMGAAARLHVMAHHRIETQADRNVAVLAAVCGRPDRLVG</sequence>
<dbReference type="Pfam" id="PF13439">
    <property type="entry name" value="Glyco_transf_4"/>
    <property type="match status" value="1"/>
</dbReference>
<name>A0A318HGD1_9MYCO</name>
<feature type="domain" description="Glycosyltransferase subfamily 4-like N-terminal" evidence="4">
    <location>
        <begin position="18"/>
        <end position="184"/>
    </location>
</feature>
<dbReference type="OrthoDB" id="3632147at2"/>
<dbReference type="RefSeq" id="WP_110320051.1">
    <property type="nucleotide sequence ID" value="NZ_QJJU01000042.1"/>
</dbReference>
<gene>
    <name evidence="5" type="ORF">C8E89_14210</name>
</gene>
<keyword evidence="1" id="KW-0328">Glycosyltransferase</keyword>
<dbReference type="AlphaFoldDB" id="A0A318HGD1"/>
<organism evidence="5 6">
    <name type="scientific">Mycolicibacterium moriokaense</name>
    <dbReference type="NCBI Taxonomy" id="39691"/>
    <lineage>
        <taxon>Bacteria</taxon>
        <taxon>Bacillati</taxon>
        <taxon>Actinomycetota</taxon>
        <taxon>Actinomycetes</taxon>
        <taxon>Mycobacteriales</taxon>
        <taxon>Mycobacteriaceae</taxon>
        <taxon>Mycolicibacterium</taxon>
    </lineage>
</organism>
<comment type="caution">
    <text evidence="5">The sequence shown here is derived from an EMBL/GenBank/DDBJ whole genome shotgun (WGS) entry which is preliminary data.</text>
</comment>
<reference evidence="5 6" key="2">
    <citation type="submission" date="2018-06" db="EMBL/GenBank/DDBJ databases">
        <title>Sequencing of bacterial isolates from soil warming experiment in Harvard Forest, Massachusetts, USA.</title>
        <authorList>
            <person name="Deangelis K.PhD."/>
        </authorList>
    </citation>
    <scope>NUCLEOTIDE SEQUENCE [LARGE SCALE GENOMIC DNA]</scope>
    <source>
        <strain evidence="5 6">GAS496</strain>
    </source>
</reference>
<dbReference type="InterPro" id="IPR001296">
    <property type="entry name" value="Glyco_trans_1"/>
</dbReference>
<dbReference type="Pfam" id="PF00534">
    <property type="entry name" value="Glycos_transf_1"/>
    <property type="match status" value="1"/>
</dbReference>
<evidence type="ECO:0000259" key="4">
    <source>
        <dbReference type="Pfam" id="PF13439"/>
    </source>
</evidence>
<evidence type="ECO:0000256" key="2">
    <source>
        <dbReference type="ARBA" id="ARBA00022679"/>
    </source>
</evidence>
<accession>A0A318HGD1</accession>
<dbReference type="InterPro" id="IPR028098">
    <property type="entry name" value="Glyco_trans_4-like_N"/>
</dbReference>
<evidence type="ECO:0000256" key="1">
    <source>
        <dbReference type="ARBA" id="ARBA00022676"/>
    </source>
</evidence>
<dbReference type="EMBL" id="QJJU01000042">
    <property type="protein sequence ID" value="PXW99123.1"/>
    <property type="molecule type" value="Genomic_DNA"/>
</dbReference>
<evidence type="ECO:0000259" key="3">
    <source>
        <dbReference type="Pfam" id="PF00534"/>
    </source>
</evidence>
<keyword evidence="6" id="KW-1185">Reference proteome</keyword>
<protein>
    <submittedName>
        <fullName evidence="5">Glycosyltransferase involved in cell wall biosynthesis</fullName>
    </submittedName>
</protein>
<reference evidence="6" key="1">
    <citation type="submission" date="2018-05" db="EMBL/GenBank/DDBJ databases">
        <authorList>
            <person name="Deangelis K."/>
            <person name="Huntemann M."/>
            <person name="Clum A."/>
            <person name="Pillay M."/>
            <person name="Palaniappan K."/>
            <person name="Varghese N."/>
            <person name="Mikhailova N."/>
            <person name="Stamatis D."/>
            <person name="Reddy T."/>
            <person name="Daum C."/>
            <person name="Shapiro N."/>
            <person name="Ivanova N."/>
            <person name="Kyrpides N."/>
            <person name="Woyke T."/>
        </authorList>
    </citation>
    <scope>NUCLEOTIDE SEQUENCE [LARGE SCALE GENOMIC DNA]</scope>
    <source>
        <strain evidence="6">GAS496</strain>
    </source>
</reference>
<dbReference type="Proteomes" id="UP000247781">
    <property type="component" value="Unassembled WGS sequence"/>
</dbReference>
<dbReference type="Gene3D" id="3.40.50.2000">
    <property type="entry name" value="Glycogen Phosphorylase B"/>
    <property type="match status" value="2"/>
</dbReference>
<evidence type="ECO:0000313" key="6">
    <source>
        <dbReference type="Proteomes" id="UP000247781"/>
    </source>
</evidence>